<gene>
    <name evidence="2" type="ORF">EVAR_2317_1</name>
</gene>
<dbReference type="Proteomes" id="UP000299102">
    <property type="component" value="Unassembled WGS sequence"/>
</dbReference>
<evidence type="ECO:0000313" key="3">
    <source>
        <dbReference type="Proteomes" id="UP000299102"/>
    </source>
</evidence>
<keyword evidence="1" id="KW-0732">Signal</keyword>
<evidence type="ECO:0008006" key="4">
    <source>
        <dbReference type="Google" id="ProtNLM"/>
    </source>
</evidence>
<organism evidence="2 3">
    <name type="scientific">Eumeta variegata</name>
    <name type="common">Bagworm moth</name>
    <name type="synonym">Eumeta japonica</name>
    <dbReference type="NCBI Taxonomy" id="151549"/>
    <lineage>
        <taxon>Eukaryota</taxon>
        <taxon>Metazoa</taxon>
        <taxon>Ecdysozoa</taxon>
        <taxon>Arthropoda</taxon>
        <taxon>Hexapoda</taxon>
        <taxon>Insecta</taxon>
        <taxon>Pterygota</taxon>
        <taxon>Neoptera</taxon>
        <taxon>Endopterygota</taxon>
        <taxon>Lepidoptera</taxon>
        <taxon>Glossata</taxon>
        <taxon>Ditrysia</taxon>
        <taxon>Tineoidea</taxon>
        <taxon>Psychidae</taxon>
        <taxon>Oiketicinae</taxon>
        <taxon>Eumeta</taxon>
    </lineage>
</organism>
<accession>A0A4C1SFW9</accession>
<protein>
    <recommendedName>
        <fullName evidence="4">Secreted protein</fullName>
    </recommendedName>
</protein>
<evidence type="ECO:0000313" key="2">
    <source>
        <dbReference type="EMBL" id="GBP01049.1"/>
    </source>
</evidence>
<feature type="signal peptide" evidence="1">
    <location>
        <begin position="1"/>
        <end position="33"/>
    </location>
</feature>
<dbReference type="AlphaFoldDB" id="A0A4C1SFW9"/>
<keyword evidence="3" id="KW-1185">Reference proteome</keyword>
<evidence type="ECO:0000256" key="1">
    <source>
        <dbReference type="SAM" id="SignalP"/>
    </source>
</evidence>
<reference evidence="2 3" key="1">
    <citation type="journal article" date="2019" name="Commun. Biol.">
        <title>The bagworm genome reveals a unique fibroin gene that provides high tensile strength.</title>
        <authorList>
            <person name="Kono N."/>
            <person name="Nakamura H."/>
            <person name="Ohtoshi R."/>
            <person name="Tomita M."/>
            <person name="Numata K."/>
            <person name="Arakawa K."/>
        </authorList>
    </citation>
    <scope>NUCLEOTIDE SEQUENCE [LARGE SCALE GENOMIC DNA]</scope>
</reference>
<dbReference type="EMBL" id="BGZK01000007">
    <property type="protein sequence ID" value="GBP01049.1"/>
    <property type="molecule type" value="Genomic_DNA"/>
</dbReference>
<proteinExistence type="predicted"/>
<comment type="caution">
    <text evidence="2">The sequence shown here is derived from an EMBL/GenBank/DDBJ whole genome shotgun (WGS) entry which is preliminary data.</text>
</comment>
<feature type="chain" id="PRO_5020025433" description="Secreted protein" evidence="1">
    <location>
        <begin position="34"/>
        <end position="123"/>
    </location>
</feature>
<sequence length="123" mass="14291">MRRRGIYMRNGRRALASPLLLFLFRISKNRTEAIRDARESVSRVPPPQARLRALVRRTNSVILNNSRSPLTYAYIDERNCPYEGEDAIYDVVQWAGGRRPRRASYVKRYCLRPLSCSASAEME</sequence>
<name>A0A4C1SFW9_EUMVA</name>